<dbReference type="Proteomes" id="UP000470213">
    <property type="component" value="Unassembled WGS sequence"/>
</dbReference>
<reference evidence="1 2" key="1">
    <citation type="submission" date="2020-01" db="EMBL/GenBank/DDBJ databases">
        <authorList>
            <person name="Chen J."/>
            <person name="Zhu S."/>
            <person name="Yang J."/>
        </authorList>
    </citation>
    <scope>NUCLEOTIDE SEQUENCE [LARGE SCALE GENOMIC DNA]</scope>
    <source>
        <strain evidence="1 2">345S023</strain>
    </source>
</reference>
<keyword evidence="2" id="KW-1185">Reference proteome</keyword>
<organism evidence="1 2">
    <name type="scientific">Alteromonas profundi</name>
    <dbReference type="NCBI Taxonomy" id="2696062"/>
    <lineage>
        <taxon>Bacteria</taxon>
        <taxon>Pseudomonadati</taxon>
        <taxon>Pseudomonadota</taxon>
        <taxon>Gammaproteobacteria</taxon>
        <taxon>Alteromonadales</taxon>
        <taxon>Alteromonadaceae</taxon>
        <taxon>Alteromonas/Salinimonas group</taxon>
        <taxon>Alteromonas</taxon>
    </lineage>
</organism>
<dbReference type="AlphaFoldDB" id="A0A7X5LI78"/>
<proteinExistence type="predicted"/>
<accession>A0A7X5LI78</accession>
<evidence type="ECO:0000313" key="1">
    <source>
        <dbReference type="EMBL" id="NDV89758.1"/>
    </source>
</evidence>
<dbReference type="EMBL" id="JAAAWN010000001">
    <property type="protein sequence ID" value="NDV89758.1"/>
    <property type="molecule type" value="Genomic_DNA"/>
</dbReference>
<gene>
    <name evidence="1" type="ORF">GTH32_00920</name>
</gene>
<name>A0A7X5LI78_9ALTE</name>
<dbReference type="RefSeq" id="WP_163083354.1">
    <property type="nucleotide sequence ID" value="NZ_JAAAWN010000001.1"/>
</dbReference>
<sequence>MLNIFRGSYLLLGITTLLGGCASAPQPTEADIPLVHASLAYSLSAEQDVAINIPQLASSSNAHTPISINYAGSRYYSDKRYVSARGHECIRFSLAKDNTRPTNAQSRLTACNRNGQWSVITPLVASTKE</sequence>
<comment type="caution">
    <text evidence="1">The sequence shown here is derived from an EMBL/GenBank/DDBJ whole genome shotgun (WGS) entry which is preliminary data.</text>
</comment>
<protein>
    <submittedName>
        <fullName evidence="1">Uncharacterized protein</fullName>
    </submittedName>
</protein>
<dbReference type="PROSITE" id="PS51257">
    <property type="entry name" value="PROKAR_LIPOPROTEIN"/>
    <property type="match status" value="1"/>
</dbReference>
<evidence type="ECO:0000313" key="2">
    <source>
        <dbReference type="Proteomes" id="UP000470213"/>
    </source>
</evidence>